<dbReference type="Proteomes" id="UP001165122">
    <property type="component" value="Unassembled WGS sequence"/>
</dbReference>
<gene>
    <name evidence="2" type="ORF">TrLO_g10267</name>
</gene>
<proteinExistence type="predicted"/>
<feature type="region of interest" description="Disordered" evidence="1">
    <location>
        <begin position="1"/>
        <end position="90"/>
    </location>
</feature>
<dbReference type="AlphaFoldDB" id="A0A9W7FP33"/>
<feature type="compositionally biased region" description="Basic and acidic residues" evidence="1">
    <location>
        <begin position="74"/>
        <end position="90"/>
    </location>
</feature>
<evidence type="ECO:0000313" key="2">
    <source>
        <dbReference type="EMBL" id="GMI15732.1"/>
    </source>
</evidence>
<dbReference type="EMBL" id="BRXW01000237">
    <property type="protein sequence ID" value="GMI15732.1"/>
    <property type="molecule type" value="Genomic_DNA"/>
</dbReference>
<reference evidence="3" key="1">
    <citation type="journal article" date="2023" name="Commun. Biol.">
        <title>Genome analysis of Parmales, the sister group of diatoms, reveals the evolutionary specialization of diatoms from phago-mixotrophs to photoautotrophs.</title>
        <authorList>
            <person name="Ban H."/>
            <person name="Sato S."/>
            <person name="Yoshikawa S."/>
            <person name="Yamada K."/>
            <person name="Nakamura Y."/>
            <person name="Ichinomiya M."/>
            <person name="Sato N."/>
            <person name="Blanc-Mathieu R."/>
            <person name="Endo H."/>
            <person name="Kuwata A."/>
            <person name="Ogata H."/>
        </authorList>
    </citation>
    <scope>NUCLEOTIDE SEQUENCE [LARGE SCALE GENOMIC DNA]</scope>
    <source>
        <strain evidence="3">NIES 3700</strain>
    </source>
</reference>
<accession>A0A9W7FP33</accession>
<keyword evidence="3" id="KW-1185">Reference proteome</keyword>
<protein>
    <submittedName>
        <fullName evidence="2">Uncharacterized protein</fullName>
    </submittedName>
</protein>
<comment type="caution">
    <text evidence="2">The sequence shown here is derived from an EMBL/GenBank/DDBJ whole genome shotgun (WGS) entry which is preliminary data.</text>
</comment>
<evidence type="ECO:0000256" key="1">
    <source>
        <dbReference type="SAM" id="MobiDB-lite"/>
    </source>
</evidence>
<organism evidence="2 3">
    <name type="scientific">Triparma laevis f. longispina</name>
    <dbReference type="NCBI Taxonomy" id="1714387"/>
    <lineage>
        <taxon>Eukaryota</taxon>
        <taxon>Sar</taxon>
        <taxon>Stramenopiles</taxon>
        <taxon>Ochrophyta</taxon>
        <taxon>Bolidophyceae</taxon>
        <taxon>Parmales</taxon>
        <taxon>Triparmaceae</taxon>
        <taxon>Triparma</taxon>
    </lineage>
</organism>
<evidence type="ECO:0000313" key="3">
    <source>
        <dbReference type="Proteomes" id="UP001165122"/>
    </source>
</evidence>
<sequence length="90" mass="9778">MSSNAPITLSDLLPNSPPLIPQPRSKSPTRSPPPVPMNMEDIQKMRPVRAAGPMRGRVSLGSAEQAQGGQRAKARGESKDDSYEKALERR</sequence>
<name>A0A9W7FP33_9STRA</name>